<organism evidence="1 2">
    <name type="scientific">Bacteroides faecalis</name>
    <dbReference type="NCBI Taxonomy" id="2447885"/>
    <lineage>
        <taxon>Bacteria</taxon>
        <taxon>Pseudomonadati</taxon>
        <taxon>Bacteroidota</taxon>
        <taxon>Bacteroidia</taxon>
        <taxon>Bacteroidales</taxon>
        <taxon>Bacteroidaceae</taxon>
        <taxon>Bacteroides</taxon>
    </lineage>
</organism>
<proteinExistence type="predicted"/>
<reference evidence="1 2" key="1">
    <citation type="submission" date="2018-10" db="EMBL/GenBank/DDBJ databases">
        <title>Draft Genome Sequence of Bacteroides sp. KCTC 15687.</title>
        <authorList>
            <person name="Yu S.Y."/>
            <person name="Kim J.S."/>
            <person name="Oh B.S."/>
            <person name="Park S.H."/>
            <person name="Kang S.W."/>
            <person name="Park J.E."/>
            <person name="Choi S.H."/>
            <person name="Han K.I."/>
            <person name="Lee K.C."/>
            <person name="Eom M.K."/>
            <person name="Suh M.K."/>
            <person name="Lee D.H."/>
            <person name="Yoon H."/>
            <person name="Kim B."/>
            <person name="Yang S.J."/>
            <person name="Lee J.S."/>
            <person name="Lee J.H."/>
        </authorList>
    </citation>
    <scope>NUCLEOTIDE SEQUENCE [LARGE SCALE GENOMIC DNA]</scope>
    <source>
        <strain evidence="1 2">KCTC 15687</strain>
    </source>
</reference>
<comment type="caution">
    <text evidence="1">The sequence shown here is derived from an EMBL/GenBank/DDBJ whole genome shotgun (WGS) entry which is preliminary data.</text>
</comment>
<dbReference type="OrthoDB" id="1033631at2"/>
<sequence>MNHEYVLFSKNTCQNSMVNVLDKDKILWYVMRVYKNENNLEILTSEAGLEELMNKYSKRDAIN</sequence>
<dbReference type="EMBL" id="BHWB01000005">
    <property type="protein sequence ID" value="GCB35103.1"/>
    <property type="molecule type" value="Genomic_DNA"/>
</dbReference>
<evidence type="ECO:0000313" key="2">
    <source>
        <dbReference type="Proteomes" id="UP000288079"/>
    </source>
</evidence>
<name>A0A401LUH6_9BACE</name>
<protein>
    <submittedName>
        <fullName evidence="1">Uncharacterized protein</fullName>
    </submittedName>
</protein>
<accession>A0A401LUH6</accession>
<gene>
    <name evidence="1" type="ORF">KGMB02408_20480</name>
</gene>
<dbReference type="Proteomes" id="UP000288079">
    <property type="component" value="Unassembled WGS sequence"/>
</dbReference>
<dbReference type="AlphaFoldDB" id="A0A401LUH6"/>
<evidence type="ECO:0000313" key="1">
    <source>
        <dbReference type="EMBL" id="GCB35103.1"/>
    </source>
</evidence>
<keyword evidence="2" id="KW-1185">Reference proteome</keyword>